<keyword evidence="6" id="KW-0769">Symport</keyword>
<feature type="transmembrane region" description="Helical" evidence="12">
    <location>
        <begin position="165"/>
        <end position="188"/>
    </location>
</feature>
<sequence>MFTDPGNQQLAAAVSRSCGWLYFLACSLSFYPQPLLNHRRRTTQGLTPDFPLLNVLGFTCYTVSTAAFLYSPTVKAQYAARHPASPEPTVRFNDLAFGAHALVLCVVTYSQFWPRLWGWKAPSDVVRHANRVTLGLLWGGILGIATITVMVVVRGEDGRSSNGAGWEWIDVIYSLTYIKLLLTIFKYIPQALSNSRRQSTVGWSIVQVLLDFTGGILSLLQLVIDSALQADWSGLTGNPVKLGLANISLAFDMVFMTQHYVLYGAVEERGEREGGSKHMALAQGGERRPLLPTTRESVP</sequence>
<name>A0A4U0XWL3_9PEZI</name>
<gene>
    <name evidence="13" type="ORF">B0A55_02616</name>
</gene>
<feature type="transmembrane region" description="Helical" evidence="12">
    <location>
        <begin position="52"/>
        <end position="70"/>
    </location>
</feature>
<feature type="transmembrane region" description="Helical" evidence="12">
    <location>
        <begin position="200"/>
        <end position="224"/>
    </location>
</feature>
<dbReference type="PANTHER" id="PTHR13131:SF5">
    <property type="entry name" value="CYSTINOSIN"/>
    <property type="match status" value="1"/>
</dbReference>
<dbReference type="Pfam" id="PF04193">
    <property type="entry name" value="PQ-loop"/>
    <property type="match status" value="2"/>
</dbReference>
<feature type="transmembrane region" description="Helical" evidence="12">
    <location>
        <begin position="95"/>
        <end position="113"/>
    </location>
</feature>
<dbReference type="GO" id="GO:0005774">
    <property type="term" value="C:vacuolar membrane"/>
    <property type="evidence" value="ECO:0007669"/>
    <property type="project" value="TreeGrafter"/>
</dbReference>
<dbReference type="AlphaFoldDB" id="A0A4U0XWL3"/>
<evidence type="ECO:0000256" key="10">
    <source>
        <dbReference type="ARBA" id="ARBA00048473"/>
    </source>
</evidence>
<evidence type="ECO:0000256" key="1">
    <source>
        <dbReference type="ARBA" id="ARBA00004155"/>
    </source>
</evidence>
<feature type="transmembrane region" description="Helical" evidence="12">
    <location>
        <begin position="12"/>
        <end position="31"/>
    </location>
</feature>
<dbReference type="SMART" id="SM00679">
    <property type="entry name" value="CTNS"/>
    <property type="match status" value="2"/>
</dbReference>
<organism evidence="13 14">
    <name type="scientific">Friedmanniomyces simplex</name>
    <dbReference type="NCBI Taxonomy" id="329884"/>
    <lineage>
        <taxon>Eukaryota</taxon>
        <taxon>Fungi</taxon>
        <taxon>Dikarya</taxon>
        <taxon>Ascomycota</taxon>
        <taxon>Pezizomycotina</taxon>
        <taxon>Dothideomycetes</taxon>
        <taxon>Dothideomycetidae</taxon>
        <taxon>Mycosphaerellales</taxon>
        <taxon>Teratosphaeriaceae</taxon>
        <taxon>Friedmanniomyces</taxon>
    </lineage>
</organism>
<evidence type="ECO:0000313" key="14">
    <source>
        <dbReference type="Proteomes" id="UP000309340"/>
    </source>
</evidence>
<dbReference type="STRING" id="329884.A0A4U0XWL3"/>
<evidence type="ECO:0000256" key="3">
    <source>
        <dbReference type="ARBA" id="ARBA00022448"/>
    </source>
</evidence>
<keyword evidence="9" id="KW-0458">Lysosome</keyword>
<dbReference type="GO" id="GO:0015293">
    <property type="term" value="F:symporter activity"/>
    <property type="evidence" value="ECO:0007669"/>
    <property type="project" value="UniProtKB-KW"/>
</dbReference>
<dbReference type="FunFam" id="1.20.1280.290:FF:000016">
    <property type="entry name" value="Cystinosin homolog"/>
    <property type="match status" value="1"/>
</dbReference>
<evidence type="ECO:0000256" key="7">
    <source>
        <dbReference type="ARBA" id="ARBA00022989"/>
    </source>
</evidence>
<keyword evidence="3" id="KW-0813">Transport</keyword>
<dbReference type="Gene3D" id="1.20.1280.290">
    <property type="match status" value="1"/>
</dbReference>
<keyword evidence="8 12" id="KW-0472">Membrane</keyword>
<keyword evidence="5" id="KW-0677">Repeat</keyword>
<dbReference type="PANTHER" id="PTHR13131">
    <property type="entry name" value="CYSTINOSIN"/>
    <property type="match status" value="1"/>
</dbReference>
<dbReference type="GO" id="GO:0000324">
    <property type="term" value="C:fungal-type vacuole"/>
    <property type="evidence" value="ECO:0007669"/>
    <property type="project" value="TreeGrafter"/>
</dbReference>
<evidence type="ECO:0008006" key="15">
    <source>
        <dbReference type="Google" id="ProtNLM"/>
    </source>
</evidence>
<evidence type="ECO:0000256" key="6">
    <source>
        <dbReference type="ARBA" id="ARBA00022847"/>
    </source>
</evidence>
<dbReference type="InterPro" id="IPR005282">
    <property type="entry name" value="LC_transporter"/>
</dbReference>
<keyword evidence="14" id="KW-1185">Reference proteome</keyword>
<feature type="region of interest" description="Disordered" evidence="11">
    <location>
        <begin position="274"/>
        <end position="299"/>
    </location>
</feature>
<evidence type="ECO:0000313" key="13">
    <source>
        <dbReference type="EMBL" id="TKA81187.1"/>
    </source>
</evidence>
<comment type="similarity">
    <text evidence="2">Belongs to the cystinosin family.</text>
</comment>
<evidence type="ECO:0000256" key="12">
    <source>
        <dbReference type="SAM" id="Phobius"/>
    </source>
</evidence>
<comment type="caution">
    <text evidence="13">The sequence shown here is derived from an EMBL/GenBank/DDBJ whole genome shotgun (WGS) entry which is preliminary data.</text>
</comment>
<dbReference type="Proteomes" id="UP000309340">
    <property type="component" value="Unassembled WGS sequence"/>
</dbReference>
<dbReference type="GO" id="GO:0015184">
    <property type="term" value="F:L-cystine transmembrane transporter activity"/>
    <property type="evidence" value="ECO:0007669"/>
    <property type="project" value="TreeGrafter"/>
</dbReference>
<evidence type="ECO:0000256" key="9">
    <source>
        <dbReference type="ARBA" id="ARBA00023228"/>
    </source>
</evidence>
<comment type="subcellular location">
    <subcellularLocation>
        <location evidence="1">Lysosome membrane</location>
        <topology evidence="1">Multi-pass membrane protein</topology>
    </subcellularLocation>
</comment>
<dbReference type="InterPro" id="IPR006603">
    <property type="entry name" value="PQ-loop_rpt"/>
</dbReference>
<accession>A0A4U0XWL3</accession>
<dbReference type="EMBL" id="NAJQ01000056">
    <property type="protein sequence ID" value="TKA81187.1"/>
    <property type="molecule type" value="Genomic_DNA"/>
</dbReference>
<dbReference type="OrthoDB" id="75720at2759"/>
<evidence type="ECO:0000256" key="2">
    <source>
        <dbReference type="ARBA" id="ARBA00006855"/>
    </source>
</evidence>
<evidence type="ECO:0000256" key="11">
    <source>
        <dbReference type="SAM" id="MobiDB-lite"/>
    </source>
</evidence>
<keyword evidence="4 12" id="KW-0812">Transmembrane</keyword>
<evidence type="ECO:0000256" key="5">
    <source>
        <dbReference type="ARBA" id="ARBA00022737"/>
    </source>
</evidence>
<evidence type="ECO:0000256" key="4">
    <source>
        <dbReference type="ARBA" id="ARBA00022692"/>
    </source>
</evidence>
<feature type="transmembrane region" description="Helical" evidence="12">
    <location>
        <begin position="134"/>
        <end position="153"/>
    </location>
</feature>
<keyword evidence="7 12" id="KW-1133">Transmembrane helix</keyword>
<proteinExistence type="inferred from homology"/>
<reference evidence="13 14" key="1">
    <citation type="submission" date="2017-03" db="EMBL/GenBank/DDBJ databases">
        <title>Genomes of endolithic fungi from Antarctica.</title>
        <authorList>
            <person name="Coleine C."/>
            <person name="Masonjones S."/>
            <person name="Stajich J.E."/>
        </authorList>
    </citation>
    <scope>NUCLEOTIDE SEQUENCE [LARGE SCALE GENOMIC DNA]</scope>
    <source>
        <strain evidence="13 14">CCFEE 5184</strain>
    </source>
</reference>
<protein>
    <recommendedName>
        <fullName evidence="15">Cystinosin</fullName>
    </recommendedName>
</protein>
<comment type="catalytic activity">
    <reaction evidence="10">
        <text>L-cystine(out) + H(+)(out) = L-cystine(in) + H(+)(in)</text>
        <dbReference type="Rhea" id="RHEA:66172"/>
        <dbReference type="ChEBI" id="CHEBI:15378"/>
        <dbReference type="ChEBI" id="CHEBI:35491"/>
    </reaction>
    <physiologicalReaction direction="left-to-right" evidence="10">
        <dbReference type="Rhea" id="RHEA:66173"/>
    </physiologicalReaction>
</comment>
<evidence type="ECO:0000256" key="8">
    <source>
        <dbReference type="ARBA" id="ARBA00023136"/>
    </source>
</evidence>